<dbReference type="Gene3D" id="3.40.50.300">
    <property type="entry name" value="P-loop containing nucleotide triphosphate hydrolases"/>
    <property type="match status" value="1"/>
</dbReference>
<feature type="compositionally biased region" description="Low complexity" evidence="9">
    <location>
        <begin position="138"/>
        <end position="161"/>
    </location>
</feature>
<evidence type="ECO:0000256" key="5">
    <source>
        <dbReference type="ARBA" id="ARBA00022840"/>
    </source>
</evidence>
<dbReference type="HAMAP" id="MF_03023">
    <property type="entry name" value="Katanin_p60_A1"/>
    <property type="match status" value="1"/>
</dbReference>
<dbReference type="GO" id="GO:0008017">
    <property type="term" value="F:microtubule binding"/>
    <property type="evidence" value="ECO:0007669"/>
    <property type="project" value="UniProtKB-UniRule"/>
</dbReference>
<evidence type="ECO:0000313" key="12">
    <source>
        <dbReference type="Proteomes" id="UP000612055"/>
    </source>
</evidence>
<evidence type="ECO:0000256" key="2">
    <source>
        <dbReference type="ARBA" id="ARBA00022490"/>
    </source>
</evidence>
<evidence type="ECO:0000256" key="7">
    <source>
        <dbReference type="ARBA" id="ARBA00023235"/>
    </source>
</evidence>
<keyword evidence="7 8" id="KW-0413">Isomerase</keyword>
<gene>
    <name evidence="8" type="primary">KATNA1</name>
    <name evidence="11" type="ORF">HYH03_004220</name>
</gene>
<dbReference type="Proteomes" id="UP000612055">
    <property type="component" value="Unassembled WGS sequence"/>
</dbReference>
<feature type="domain" description="AAA+ ATPase" evidence="10">
    <location>
        <begin position="299"/>
        <end position="450"/>
    </location>
</feature>
<dbReference type="GO" id="GO:0005524">
    <property type="term" value="F:ATP binding"/>
    <property type="evidence" value="ECO:0007669"/>
    <property type="project" value="UniProtKB-KW"/>
</dbReference>
<dbReference type="Gene3D" id="1.10.8.60">
    <property type="match status" value="1"/>
</dbReference>
<dbReference type="PANTHER" id="PTHR23074">
    <property type="entry name" value="AAA DOMAIN-CONTAINING"/>
    <property type="match status" value="1"/>
</dbReference>
<dbReference type="InterPro" id="IPR027417">
    <property type="entry name" value="P-loop_NTPase"/>
</dbReference>
<dbReference type="InterPro" id="IPR015415">
    <property type="entry name" value="Spast_Vps4_C"/>
</dbReference>
<dbReference type="Pfam" id="PF09336">
    <property type="entry name" value="Vps4_C"/>
    <property type="match status" value="1"/>
</dbReference>
<evidence type="ECO:0000256" key="3">
    <source>
        <dbReference type="ARBA" id="ARBA00022701"/>
    </source>
</evidence>
<evidence type="ECO:0000256" key="8">
    <source>
        <dbReference type="HAMAP-Rule" id="MF_03023"/>
    </source>
</evidence>
<dbReference type="AlphaFoldDB" id="A0A835YHX3"/>
<dbReference type="InterPro" id="IPR028596">
    <property type="entry name" value="KATNA1"/>
</dbReference>
<keyword evidence="4 8" id="KW-0547">Nucleotide-binding</keyword>
<dbReference type="GO" id="GO:0005874">
    <property type="term" value="C:microtubule"/>
    <property type="evidence" value="ECO:0007669"/>
    <property type="project" value="UniProtKB-KW"/>
</dbReference>
<evidence type="ECO:0000256" key="1">
    <source>
        <dbReference type="ARBA" id="ARBA00004245"/>
    </source>
</evidence>
<keyword evidence="2 8" id="KW-0963">Cytoplasm</keyword>
<feature type="compositionally biased region" description="Low complexity" evidence="9">
    <location>
        <begin position="222"/>
        <end position="240"/>
    </location>
</feature>
<protein>
    <recommendedName>
        <fullName evidence="8">Katanin p60 ATPase-containing subunit A1</fullName>
        <shortName evidence="8">Katanin p60 subunit A1</shortName>
        <ecNumber evidence="8">5.6.1.1</ecNumber>
    </recommendedName>
    <alternativeName>
        <fullName evidence="8">p60 katanin</fullName>
    </alternativeName>
</protein>
<dbReference type="OrthoDB" id="191529at2759"/>
<dbReference type="EMBL" id="JAEHOE010000012">
    <property type="protein sequence ID" value="KAG2497959.1"/>
    <property type="molecule type" value="Genomic_DNA"/>
</dbReference>
<feature type="compositionally biased region" description="Gly residues" evidence="9">
    <location>
        <begin position="169"/>
        <end position="179"/>
    </location>
</feature>
<comment type="function">
    <text evidence="8">Severs microtubules in an ATP-dependent manner. Microtubule severing may promote rapid reorganization of cellular microtubule arrays.</text>
</comment>
<dbReference type="GO" id="GO:0005737">
    <property type="term" value="C:cytoplasm"/>
    <property type="evidence" value="ECO:0007669"/>
    <property type="project" value="UniProtKB-UniRule"/>
</dbReference>
<keyword evidence="3 8" id="KW-0493">Microtubule</keyword>
<dbReference type="Pfam" id="PF00004">
    <property type="entry name" value="AAA"/>
    <property type="match status" value="1"/>
</dbReference>
<dbReference type="SUPFAM" id="SSF52540">
    <property type="entry name" value="P-loop containing nucleoside triphosphate hydrolases"/>
    <property type="match status" value="1"/>
</dbReference>
<dbReference type="InterPro" id="IPR050304">
    <property type="entry name" value="MT-severing_AAA_ATPase"/>
</dbReference>
<dbReference type="Pfam" id="PF17862">
    <property type="entry name" value="AAA_lid_3"/>
    <property type="match status" value="1"/>
</dbReference>
<dbReference type="EC" id="5.6.1.1" evidence="8"/>
<evidence type="ECO:0000259" key="10">
    <source>
        <dbReference type="SMART" id="SM00382"/>
    </source>
</evidence>
<dbReference type="Pfam" id="PF21126">
    <property type="entry name" value="KATNA1_MIT"/>
    <property type="match status" value="1"/>
</dbReference>
<feature type="region of interest" description="Disordered" evidence="9">
    <location>
        <begin position="78"/>
        <end position="242"/>
    </location>
</feature>
<dbReference type="PROSITE" id="PS00674">
    <property type="entry name" value="AAA"/>
    <property type="match status" value="1"/>
</dbReference>
<dbReference type="PANTHER" id="PTHR23074:SF19">
    <property type="entry name" value="KATANIN P60 ATPASE-CONTAINING SUBUNIT A1"/>
    <property type="match status" value="1"/>
</dbReference>
<dbReference type="InterPro" id="IPR003959">
    <property type="entry name" value="ATPase_AAA_core"/>
</dbReference>
<comment type="catalytic activity">
    <reaction evidence="8">
        <text>n ATP + n H2O + a microtubule = n ADP + n phosphate + (n+1) alpha/beta tubulin heterodimers.</text>
        <dbReference type="EC" id="5.6.1.1"/>
    </reaction>
</comment>
<dbReference type="GO" id="GO:0008568">
    <property type="term" value="F:microtubule severing ATPase activity"/>
    <property type="evidence" value="ECO:0007669"/>
    <property type="project" value="UniProtKB-EC"/>
</dbReference>
<dbReference type="InterPro" id="IPR003960">
    <property type="entry name" value="ATPase_AAA_CS"/>
</dbReference>
<evidence type="ECO:0000256" key="4">
    <source>
        <dbReference type="ARBA" id="ARBA00022741"/>
    </source>
</evidence>
<evidence type="ECO:0000256" key="6">
    <source>
        <dbReference type="ARBA" id="ARBA00023212"/>
    </source>
</evidence>
<dbReference type="SMART" id="SM00382">
    <property type="entry name" value="AAA"/>
    <property type="match status" value="1"/>
</dbReference>
<sequence length="561" mass="59733">MGVADLQNITMAVTAARDDAASGDYQGAVTFYENAVEQVNRYTRMLGEPAAIRQFSQLGAALASELADARECAREKDGMRAHAGGVGRSSSNDALNDPRGSNAYDDGYRQPIVVCHNPNKDMGDDPMVWRPATREGRSSSSSAAPGPGYRAGPGPAAGRARASQDDNRVGGGAARGGNAAGPSGRSSSAQRRPGAAAANAGGKASYDKPWQAGMAGKGGPAGKEAGAKAQGPAAAVSAKKQYGGPDQELAQMLERDIVDQGVTVKWDDIAGLEEAKRVLNEALVLPMIMPEFFTGIRKPVKGVLLFGPPGTGKTMLAKAAATETSCTFFNVSSATLASKYRGESERMVRVLFDMAREMAPSMIFIDEVDSLCSQRGTANEHEASRRVKTELLVQIDGVHGNDKDKDAAGGDAEPSAPKHLFVLAATNFPWDIDEALRRRLEKRVYIPLPGHAQRLQLLRINLKEVDVAPDVNLDRVAAQLDGYSGDDITNICRDAAMNGMRRMVAGKTPAEILAMRQAGNHMGKEPVTSDDFVQAIRKINPSVSKEDIKRHEEWLAVFGST</sequence>
<keyword evidence="12" id="KW-1185">Reference proteome</keyword>
<comment type="similarity">
    <text evidence="8">Belongs to the AAA ATPase family. Katanin p60 subunit A1 subfamily.</text>
</comment>
<dbReference type="GO" id="GO:0051013">
    <property type="term" value="P:microtubule severing"/>
    <property type="evidence" value="ECO:0007669"/>
    <property type="project" value="UniProtKB-UniRule"/>
</dbReference>
<dbReference type="InterPro" id="IPR003593">
    <property type="entry name" value="AAA+_ATPase"/>
</dbReference>
<dbReference type="GO" id="GO:0016887">
    <property type="term" value="F:ATP hydrolysis activity"/>
    <property type="evidence" value="ECO:0007669"/>
    <property type="project" value="InterPro"/>
</dbReference>
<proteinExistence type="inferred from homology"/>
<dbReference type="Gene3D" id="1.20.58.80">
    <property type="entry name" value="Phosphotransferase system, lactose/cellobiose-type IIA subunit"/>
    <property type="match status" value="1"/>
</dbReference>
<keyword evidence="5 8" id="KW-0067">ATP-binding</keyword>
<evidence type="ECO:0000313" key="11">
    <source>
        <dbReference type="EMBL" id="KAG2497959.1"/>
    </source>
</evidence>
<accession>A0A835YHX3</accession>
<comment type="subcellular location">
    <subcellularLocation>
        <location evidence="1 8">Cytoplasm</location>
        <location evidence="1 8">Cytoskeleton</location>
    </subcellularLocation>
</comment>
<evidence type="ECO:0000256" key="9">
    <source>
        <dbReference type="SAM" id="MobiDB-lite"/>
    </source>
</evidence>
<dbReference type="InterPro" id="IPR041569">
    <property type="entry name" value="AAA_lid_3"/>
</dbReference>
<name>A0A835YHX3_9CHLO</name>
<organism evidence="11 12">
    <name type="scientific">Edaphochlamys debaryana</name>
    <dbReference type="NCBI Taxonomy" id="47281"/>
    <lineage>
        <taxon>Eukaryota</taxon>
        <taxon>Viridiplantae</taxon>
        <taxon>Chlorophyta</taxon>
        <taxon>core chlorophytes</taxon>
        <taxon>Chlorophyceae</taxon>
        <taxon>CS clade</taxon>
        <taxon>Chlamydomonadales</taxon>
        <taxon>Chlamydomonadales incertae sedis</taxon>
        <taxon>Edaphochlamys</taxon>
    </lineage>
</organism>
<reference evidence="11" key="1">
    <citation type="journal article" date="2020" name="bioRxiv">
        <title>Comparative genomics of Chlamydomonas.</title>
        <authorList>
            <person name="Craig R.J."/>
            <person name="Hasan A.R."/>
            <person name="Ness R.W."/>
            <person name="Keightley P.D."/>
        </authorList>
    </citation>
    <scope>NUCLEOTIDE SEQUENCE</scope>
    <source>
        <strain evidence="11">CCAP 11/70</strain>
    </source>
</reference>
<dbReference type="InterPro" id="IPR048611">
    <property type="entry name" value="KATNA1_MIT"/>
</dbReference>
<comment type="caution">
    <text evidence="11">The sequence shown here is derived from an EMBL/GenBank/DDBJ whole genome shotgun (WGS) entry which is preliminary data.</text>
</comment>
<dbReference type="FunFam" id="3.40.50.300:FF:000159">
    <property type="entry name" value="Katanin p60 ATPase-containing subunit A1"/>
    <property type="match status" value="1"/>
</dbReference>
<feature type="compositionally biased region" description="Low complexity" evidence="9">
    <location>
        <begin position="180"/>
        <end position="202"/>
    </location>
</feature>
<feature type="binding site" evidence="8">
    <location>
        <begin position="307"/>
        <end position="314"/>
    </location>
    <ligand>
        <name>ATP</name>
        <dbReference type="ChEBI" id="CHEBI:30616"/>
    </ligand>
</feature>
<keyword evidence="6 8" id="KW-0206">Cytoskeleton</keyword>